<dbReference type="RefSeq" id="WP_179812415.1">
    <property type="nucleotide sequence ID" value="NZ_JACBZD010000001.1"/>
</dbReference>
<dbReference type="InterPro" id="IPR009776">
    <property type="entry name" value="Spore_0_M"/>
</dbReference>
<comment type="caution">
    <text evidence="1">The sequence shown here is derived from an EMBL/GenBank/DDBJ whole genome shotgun (WGS) entry which is preliminary data.</text>
</comment>
<dbReference type="EMBL" id="JACBZD010000001">
    <property type="protein sequence ID" value="NYI03351.1"/>
    <property type="molecule type" value="Genomic_DNA"/>
</dbReference>
<dbReference type="AlphaFoldDB" id="A0A852ZXI7"/>
<proteinExistence type="predicted"/>
<accession>A0A852ZXI7</accession>
<sequence length="261" mass="28529">MPFKKLLASLGSGGASVDTVLANPNVYPGGVLEGEVRLEGGTVDQEIESLSLALQALVEVETEEGEYRENVEFHTEVVAGSTTVAAGARHTVPFSLQVPWETPITSVFGQTLTGMQLGVKTTLAIARAVDSGDVDPVAVHALPSQQAVLDGFSRLGFGFRSADCERGHIRGTQQRLPFYQEIEFGVPERWRRALNQVEVSFVAGPGELEVVLEMDKRGGLFTEGSDTYRLFRVDHATAEQTDWADYLTQWFDEVGRKRGWA</sequence>
<name>A0A852ZXI7_9ACTN</name>
<dbReference type="Pfam" id="PF07070">
    <property type="entry name" value="Spo0M"/>
    <property type="match status" value="1"/>
</dbReference>
<dbReference type="PANTHER" id="PTHR40053:SF1">
    <property type="entry name" value="SPORULATION-CONTROL PROTEIN SPO0M"/>
    <property type="match status" value="1"/>
</dbReference>
<reference evidence="1 2" key="1">
    <citation type="submission" date="2020-07" db="EMBL/GenBank/DDBJ databases">
        <title>Sequencing the genomes of 1000 actinobacteria strains.</title>
        <authorList>
            <person name="Klenk H.-P."/>
        </authorList>
    </citation>
    <scope>NUCLEOTIDE SEQUENCE [LARGE SCALE GENOMIC DNA]</scope>
    <source>
        <strain evidence="1 2">DSM 42178</strain>
    </source>
</reference>
<keyword evidence="2" id="KW-1185">Reference proteome</keyword>
<evidence type="ECO:0000313" key="2">
    <source>
        <dbReference type="Proteomes" id="UP000567795"/>
    </source>
</evidence>
<gene>
    <name evidence="1" type="ORF">FHU37_000294</name>
</gene>
<evidence type="ECO:0000313" key="1">
    <source>
        <dbReference type="EMBL" id="NYI03351.1"/>
    </source>
</evidence>
<organism evidence="1 2">
    <name type="scientific">Allostreptomyces psammosilenae</name>
    <dbReference type="NCBI Taxonomy" id="1892865"/>
    <lineage>
        <taxon>Bacteria</taxon>
        <taxon>Bacillati</taxon>
        <taxon>Actinomycetota</taxon>
        <taxon>Actinomycetes</taxon>
        <taxon>Kitasatosporales</taxon>
        <taxon>Streptomycetaceae</taxon>
        <taxon>Allostreptomyces</taxon>
    </lineage>
</organism>
<dbReference type="PANTHER" id="PTHR40053">
    <property type="entry name" value="SPORULATION-CONTROL PROTEIN SPO0M"/>
    <property type="match status" value="1"/>
</dbReference>
<protein>
    <submittedName>
        <fullName evidence="1">Sporulation-control protein</fullName>
    </submittedName>
</protein>
<dbReference type="Proteomes" id="UP000567795">
    <property type="component" value="Unassembled WGS sequence"/>
</dbReference>